<evidence type="ECO:0000313" key="3">
    <source>
        <dbReference type="Proteomes" id="UP000515123"/>
    </source>
</evidence>
<evidence type="ECO:0000256" key="1">
    <source>
        <dbReference type="SAM" id="MobiDB-lite"/>
    </source>
</evidence>
<dbReference type="RefSeq" id="XP_020089664.1">
    <property type="nucleotide sequence ID" value="XM_020234075.1"/>
</dbReference>
<evidence type="ECO:0000256" key="2">
    <source>
        <dbReference type="SAM" id="SignalP"/>
    </source>
</evidence>
<feature type="chain" id="PRO_5028184175" evidence="2">
    <location>
        <begin position="30"/>
        <end position="90"/>
    </location>
</feature>
<dbReference type="Proteomes" id="UP000515123">
    <property type="component" value="Linkage group 6"/>
</dbReference>
<gene>
    <name evidence="4" type="primary">LOC109711154</name>
</gene>
<reference evidence="4" key="2">
    <citation type="submission" date="2025-08" db="UniProtKB">
        <authorList>
            <consortium name="RefSeq"/>
        </authorList>
    </citation>
    <scope>IDENTIFICATION</scope>
    <source>
        <tissue evidence="4">Leaf</tissue>
    </source>
</reference>
<evidence type="ECO:0000313" key="4">
    <source>
        <dbReference type="RefSeq" id="XP_020089664.1"/>
    </source>
</evidence>
<protein>
    <submittedName>
        <fullName evidence="4">Uncharacterized protein LOC109711154</fullName>
    </submittedName>
</protein>
<keyword evidence="2" id="KW-0732">Signal</keyword>
<organism evidence="3 4">
    <name type="scientific">Ananas comosus</name>
    <name type="common">Pineapple</name>
    <name type="synonym">Ananas ananas</name>
    <dbReference type="NCBI Taxonomy" id="4615"/>
    <lineage>
        <taxon>Eukaryota</taxon>
        <taxon>Viridiplantae</taxon>
        <taxon>Streptophyta</taxon>
        <taxon>Embryophyta</taxon>
        <taxon>Tracheophyta</taxon>
        <taxon>Spermatophyta</taxon>
        <taxon>Magnoliopsida</taxon>
        <taxon>Liliopsida</taxon>
        <taxon>Poales</taxon>
        <taxon>Bromeliaceae</taxon>
        <taxon>Bromelioideae</taxon>
        <taxon>Ananas</taxon>
    </lineage>
</organism>
<dbReference type="OrthoDB" id="1936508at2759"/>
<dbReference type="AlphaFoldDB" id="A0A6P5F1B6"/>
<feature type="region of interest" description="Disordered" evidence="1">
    <location>
        <begin position="69"/>
        <end position="90"/>
    </location>
</feature>
<dbReference type="GeneID" id="109711154"/>
<dbReference type="InterPro" id="IPR038974">
    <property type="entry name" value="CIF1/2"/>
</dbReference>
<sequence length="90" mass="10241">MRLMMMGSKRCAVLFLMIILASLLSTSFAGGDRLFFAKYGREVEKKDLATKNLKQEKVVHTRILQAETNDYGSYDPPPSFNKPPFKQIPN</sequence>
<reference evidence="3" key="1">
    <citation type="journal article" date="2015" name="Nat. Genet.">
        <title>The pineapple genome and the evolution of CAM photosynthesis.</title>
        <authorList>
            <person name="Ming R."/>
            <person name="VanBuren R."/>
            <person name="Wai C.M."/>
            <person name="Tang H."/>
            <person name="Schatz M.C."/>
            <person name="Bowers J.E."/>
            <person name="Lyons E."/>
            <person name="Wang M.L."/>
            <person name="Chen J."/>
            <person name="Biggers E."/>
            <person name="Zhang J."/>
            <person name="Huang L."/>
            <person name="Zhang L."/>
            <person name="Miao W."/>
            <person name="Zhang J."/>
            <person name="Ye Z."/>
            <person name="Miao C."/>
            <person name="Lin Z."/>
            <person name="Wang H."/>
            <person name="Zhou H."/>
            <person name="Yim W.C."/>
            <person name="Priest H.D."/>
            <person name="Zheng C."/>
            <person name="Woodhouse M."/>
            <person name="Edger P.P."/>
            <person name="Guyot R."/>
            <person name="Guo H.B."/>
            <person name="Guo H."/>
            <person name="Zheng G."/>
            <person name="Singh R."/>
            <person name="Sharma A."/>
            <person name="Min X."/>
            <person name="Zheng Y."/>
            <person name="Lee H."/>
            <person name="Gurtowski J."/>
            <person name="Sedlazeck F.J."/>
            <person name="Harkess A."/>
            <person name="McKain M.R."/>
            <person name="Liao Z."/>
            <person name="Fang J."/>
            <person name="Liu J."/>
            <person name="Zhang X."/>
            <person name="Zhang Q."/>
            <person name="Hu W."/>
            <person name="Qin Y."/>
            <person name="Wang K."/>
            <person name="Chen L.Y."/>
            <person name="Shirley N."/>
            <person name="Lin Y.R."/>
            <person name="Liu L.Y."/>
            <person name="Hernandez A.G."/>
            <person name="Wright C.L."/>
            <person name="Bulone V."/>
            <person name="Tuskan G.A."/>
            <person name="Heath K."/>
            <person name="Zee F."/>
            <person name="Moore P.H."/>
            <person name="Sunkar R."/>
            <person name="Leebens-Mack J.H."/>
            <person name="Mockler T."/>
            <person name="Bennetzen J.L."/>
            <person name="Freeling M."/>
            <person name="Sankoff D."/>
            <person name="Paterson A.H."/>
            <person name="Zhu X."/>
            <person name="Yang X."/>
            <person name="Smith J.A."/>
            <person name="Cushman J.C."/>
            <person name="Paull R.E."/>
            <person name="Yu Q."/>
        </authorList>
    </citation>
    <scope>NUCLEOTIDE SEQUENCE [LARGE SCALE GENOMIC DNA]</scope>
    <source>
        <strain evidence="3">cv. F153</strain>
    </source>
</reference>
<keyword evidence="3" id="KW-1185">Reference proteome</keyword>
<proteinExistence type="predicted"/>
<feature type="signal peptide" evidence="2">
    <location>
        <begin position="1"/>
        <end position="29"/>
    </location>
</feature>
<dbReference type="PANTHER" id="PTHR35290">
    <property type="entry name" value="PROTEIN CASPARIAN STRIP INTEGRITY FACTOR 1-RELATED"/>
    <property type="match status" value="1"/>
</dbReference>
<dbReference type="PANTHER" id="PTHR35290:SF2">
    <property type="entry name" value="PROTEIN CASPARIAN STRIP INTEGRITY FACTOR 1"/>
    <property type="match status" value="1"/>
</dbReference>
<accession>A0A6P5F1B6</accession>
<name>A0A6P5F1B6_ANACO</name>